<comment type="caution">
    <text evidence="1">The sequence shown here is derived from an EMBL/GenBank/DDBJ whole genome shotgun (WGS) entry which is preliminary data.</text>
</comment>
<sequence>MILCARCQTSGPISGRVFVTQRRLSGFVWVLKSPYSGRFNPSAELLGFLPLYILWQRTSGKLKGKRITKNLM</sequence>
<protein>
    <submittedName>
        <fullName evidence="1">Uncharacterized protein</fullName>
    </submittedName>
</protein>
<evidence type="ECO:0000313" key="1">
    <source>
        <dbReference type="EMBL" id="KAB5542078.1"/>
    </source>
</evidence>
<dbReference type="Proteomes" id="UP000327468">
    <property type="component" value="Chromosome 18"/>
</dbReference>
<reference evidence="1 2" key="1">
    <citation type="submission" date="2019-06" db="EMBL/GenBank/DDBJ databases">
        <title>A chromosome-scale genome assembly of the striped catfish, Pangasianodon hypophthalmus.</title>
        <authorList>
            <person name="Wen M."/>
            <person name="Zahm M."/>
            <person name="Roques C."/>
            <person name="Cabau C."/>
            <person name="Klopp C."/>
            <person name="Donnadieu C."/>
            <person name="Jouanno E."/>
            <person name="Avarre J.-C."/>
            <person name="Campet M."/>
            <person name="Ha T.T.T."/>
            <person name="Dugue R."/>
            <person name="Lampietro C."/>
            <person name="Louis A."/>
            <person name="Herpin A."/>
            <person name="Echchiki A."/>
            <person name="Berthelot C."/>
            <person name="Parey E."/>
            <person name="Roest-Crollius H."/>
            <person name="Braasch I."/>
            <person name="Postlethwait J."/>
            <person name="Bobe J."/>
            <person name="Montfort J."/>
            <person name="Bouchez O."/>
            <person name="Begum T."/>
            <person name="Schartl M."/>
            <person name="Guiguen Y."/>
        </authorList>
    </citation>
    <scope>NUCLEOTIDE SEQUENCE [LARGE SCALE GENOMIC DNA]</scope>
    <source>
        <strain evidence="1 2">Indonesia</strain>
        <tissue evidence="1">Blood</tissue>
    </source>
</reference>
<evidence type="ECO:0000313" key="2">
    <source>
        <dbReference type="Proteomes" id="UP000327468"/>
    </source>
</evidence>
<name>A0A5N5LHR4_PANHP</name>
<keyword evidence="2" id="KW-1185">Reference proteome</keyword>
<organism evidence="1 2">
    <name type="scientific">Pangasianodon hypophthalmus</name>
    <name type="common">Striped catfish</name>
    <name type="synonym">Helicophagus hypophthalmus</name>
    <dbReference type="NCBI Taxonomy" id="310915"/>
    <lineage>
        <taxon>Eukaryota</taxon>
        <taxon>Metazoa</taxon>
        <taxon>Chordata</taxon>
        <taxon>Craniata</taxon>
        <taxon>Vertebrata</taxon>
        <taxon>Euteleostomi</taxon>
        <taxon>Actinopterygii</taxon>
        <taxon>Neopterygii</taxon>
        <taxon>Teleostei</taxon>
        <taxon>Ostariophysi</taxon>
        <taxon>Siluriformes</taxon>
        <taxon>Pangasiidae</taxon>
        <taxon>Pangasianodon</taxon>
    </lineage>
</organism>
<dbReference type="EMBL" id="VFJC01000019">
    <property type="protein sequence ID" value="KAB5542078.1"/>
    <property type="molecule type" value="Genomic_DNA"/>
</dbReference>
<dbReference type="AlphaFoldDB" id="A0A5N5LHR4"/>
<gene>
    <name evidence="1" type="ORF">PHYPO_G00087310</name>
</gene>
<proteinExistence type="predicted"/>
<accession>A0A5N5LHR4</accession>